<keyword evidence="5" id="KW-0547">Nucleotide-binding</keyword>
<keyword evidence="6" id="KW-0067">ATP-binding</keyword>
<dbReference type="NCBIfam" id="NF008453">
    <property type="entry name" value="PRK11308.1"/>
    <property type="match status" value="2"/>
</dbReference>
<dbReference type="InterPro" id="IPR013563">
    <property type="entry name" value="Oligopep_ABC_C"/>
</dbReference>
<feature type="domain" description="ABC transporter" evidence="8">
    <location>
        <begin position="26"/>
        <end position="277"/>
    </location>
</feature>
<comment type="similarity">
    <text evidence="2">Belongs to the ABC transporter superfamily.</text>
</comment>
<sequence length="555" mass="61693">MALALVNSFAPPVRHDHDGRQDTPVIDARNVAVNFKVEDGMVEAVKDVSFQLYRGETIAIVGESGSGKSVTARTVMGLLSKRAVVSDKSTVAYDGSNILKFSERARRKLRGDRISMIFQEPMSSLNPIYTIGSQIVEAIRVHRKISKRDAQKRALELLEHVQIPDPAARLMQYPHQLSGGQRQRVMIAMALANDPDVLIADEPTTALDVTVQAQILNLIRNLQKEMGMAVILITHDLTVVRQFSDYVYVMQHGEVREHNTTEALFANPQHAYTRHLLASEPRGEANPLPEGSDVILDAKGVRVAFMLRHGTFLKPAMRELVAVDSLSLTLRRHETLGLVGESGSGKTTFGQAILRLNTPDSGEIHFDHQPIHGLSRAEMRPLRARMQVVFQDPFSSLNPRMTIGQIIEEGLVVNKLGATRAERQDRVREALISAGMPGNILSRFPHEFSGGQRQRIAIARAIALEPEFILLDEPTSALDLSVQAQIIELLRKLQDERGLSYLFISHDLKVVRALCHRVIVMQHGKIVEEGPVNEVLSHPKTAYTERLVKAAFEVA</sequence>
<dbReference type="AlphaFoldDB" id="A0ABF7QY15"/>
<evidence type="ECO:0000259" key="8">
    <source>
        <dbReference type="PROSITE" id="PS50893"/>
    </source>
</evidence>
<evidence type="ECO:0000313" key="9">
    <source>
        <dbReference type="EMBL" id="ACI59075.1"/>
    </source>
</evidence>
<dbReference type="PANTHER" id="PTHR43297">
    <property type="entry name" value="OLIGOPEPTIDE TRANSPORT ATP-BINDING PROTEIN APPD"/>
    <property type="match status" value="1"/>
</dbReference>
<proteinExistence type="inferred from homology"/>
<dbReference type="Proteomes" id="UP000008330">
    <property type="component" value="Plasmid pRLG202"/>
</dbReference>
<dbReference type="GO" id="GO:0005524">
    <property type="term" value="F:ATP binding"/>
    <property type="evidence" value="ECO:0007669"/>
    <property type="project" value="UniProtKB-KW"/>
</dbReference>
<dbReference type="FunFam" id="3.40.50.300:FF:000016">
    <property type="entry name" value="Oligopeptide ABC transporter ATP-binding component"/>
    <property type="match status" value="1"/>
</dbReference>
<organism evidence="9 10">
    <name type="scientific">Rhizobium leguminosarum bv. trifolii (strain WSM2304)</name>
    <dbReference type="NCBI Taxonomy" id="395492"/>
    <lineage>
        <taxon>Bacteria</taxon>
        <taxon>Pseudomonadati</taxon>
        <taxon>Pseudomonadota</taxon>
        <taxon>Alphaproteobacteria</taxon>
        <taxon>Hyphomicrobiales</taxon>
        <taxon>Rhizobiaceae</taxon>
        <taxon>Rhizobium/Agrobacterium group</taxon>
        <taxon>Rhizobium</taxon>
    </lineage>
</organism>
<gene>
    <name evidence="9" type="ordered locus">Rleg2_5904</name>
</gene>
<dbReference type="GO" id="GO:0005886">
    <property type="term" value="C:plasma membrane"/>
    <property type="evidence" value="ECO:0007669"/>
    <property type="project" value="UniProtKB-SubCell"/>
</dbReference>
<dbReference type="EMBL" id="CP001193">
    <property type="protein sequence ID" value="ACI59075.1"/>
    <property type="molecule type" value="Genomic_DNA"/>
</dbReference>
<dbReference type="NCBIfam" id="NF007739">
    <property type="entry name" value="PRK10419.1"/>
    <property type="match status" value="2"/>
</dbReference>
<evidence type="ECO:0000256" key="2">
    <source>
        <dbReference type="ARBA" id="ARBA00005417"/>
    </source>
</evidence>
<evidence type="ECO:0000256" key="6">
    <source>
        <dbReference type="ARBA" id="ARBA00022840"/>
    </source>
</evidence>
<dbReference type="InterPro" id="IPR003593">
    <property type="entry name" value="AAA+_ATPase"/>
</dbReference>
<protein>
    <submittedName>
        <fullName evidence="9">ABC transporter related</fullName>
    </submittedName>
</protein>
<dbReference type="PROSITE" id="PS50893">
    <property type="entry name" value="ABC_TRANSPORTER_2"/>
    <property type="match status" value="2"/>
</dbReference>
<evidence type="ECO:0000256" key="1">
    <source>
        <dbReference type="ARBA" id="ARBA00004417"/>
    </source>
</evidence>
<dbReference type="Gene3D" id="3.40.50.300">
    <property type="entry name" value="P-loop containing nucleotide triphosphate hydrolases"/>
    <property type="match status" value="2"/>
</dbReference>
<dbReference type="InterPro" id="IPR017871">
    <property type="entry name" value="ABC_transporter-like_CS"/>
</dbReference>
<evidence type="ECO:0000256" key="3">
    <source>
        <dbReference type="ARBA" id="ARBA00022448"/>
    </source>
</evidence>
<keyword evidence="9" id="KW-0614">Plasmid</keyword>
<dbReference type="InterPro" id="IPR003439">
    <property type="entry name" value="ABC_transporter-like_ATP-bd"/>
</dbReference>
<reference evidence="9 10" key="1">
    <citation type="journal article" date="2010" name="Stand. Genomic Sci.">
        <title>Complete genome sequence of Rhizobium leguminosarum bv trifolii strain WSM2304, an effective microsymbiont of the South American clover Trifolium polymorphum.</title>
        <authorList>
            <person name="Reeve W."/>
            <person name="O'Hara G."/>
            <person name="Chain P."/>
            <person name="Ardley J."/>
            <person name="Brau L."/>
            <person name="Nandesena K."/>
            <person name="Tiwari R."/>
            <person name="Malfatti S."/>
            <person name="Kiss H."/>
            <person name="Lapidus A."/>
            <person name="Copeland A."/>
            <person name="Nolan M."/>
            <person name="Land M."/>
            <person name="Ivanova N."/>
            <person name="Mavromatis K."/>
            <person name="Markowitz V."/>
            <person name="Kyrpides N."/>
            <person name="Melino V."/>
            <person name="Denton M."/>
            <person name="Yates R."/>
            <person name="Howieson J."/>
        </authorList>
    </citation>
    <scope>NUCLEOTIDE SEQUENCE [LARGE SCALE GENOMIC DNA]</scope>
    <source>
        <strain evidence="9 10">WSM2304</strain>
    </source>
</reference>
<dbReference type="SMART" id="SM00382">
    <property type="entry name" value="AAA"/>
    <property type="match status" value="2"/>
</dbReference>
<keyword evidence="4" id="KW-1003">Cell membrane</keyword>
<evidence type="ECO:0000256" key="7">
    <source>
        <dbReference type="ARBA" id="ARBA00023136"/>
    </source>
</evidence>
<keyword evidence="7" id="KW-0472">Membrane</keyword>
<dbReference type="PANTHER" id="PTHR43297:SF2">
    <property type="entry name" value="DIPEPTIDE TRANSPORT ATP-BINDING PROTEIN DPPD"/>
    <property type="match status" value="1"/>
</dbReference>
<feature type="domain" description="ABC transporter" evidence="8">
    <location>
        <begin position="307"/>
        <end position="548"/>
    </location>
</feature>
<dbReference type="InterPro" id="IPR050388">
    <property type="entry name" value="ABC_Ni/Peptide_Import"/>
</dbReference>
<geneLocation type="plasmid" evidence="9 10">
    <name>pRLG202</name>
</geneLocation>
<accession>A0ABF7QY15</accession>
<dbReference type="Pfam" id="PF00005">
    <property type="entry name" value="ABC_tran"/>
    <property type="match status" value="2"/>
</dbReference>
<dbReference type="SUPFAM" id="SSF52540">
    <property type="entry name" value="P-loop containing nucleoside triphosphate hydrolases"/>
    <property type="match status" value="2"/>
</dbReference>
<dbReference type="GO" id="GO:0055085">
    <property type="term" value="P:transmembrane transport"/>
    <property type="evidence" value="ECO:0007669"/>
    <property type="project" value="UniProtKB-ARBA"/>
</dbReference>
<name>A0ABF7QY15_RHILW</name>
<comment type="subcellular location">
    <subcellularLocation>
        <location evidence="1">Cell inner membrane</location>
        <topology evidence="1">Peripheral membrane protein</topology>
    </subcellularLocation>
</comment>
<evidence type="ECO:0000313" key="10">
    <source>
        <dbReference type="Proteomes" id="UP000008330"/>
    </source>
</evidence>
<dbReference type="InterPro" id="IPR027417">
    <property type="entry name" value="P-loop_NTPase"/>
</dbReference>
<dbReference type="KEGG" id="rlt:Rleg2_5904"/>
<keyword evidence="3" id="KW-0813">Transport</keyword>
<dbReference type="RefSeq" id="WP_012555268.1">
    <property type="nucleotide sequence ID" value="NC_011366.1"/>
</dbReference>
<evidence type="ECO:0000256" key="5">
    <source>
        <dbReference type="ARBA" id="ARBA00022741"/>
    </source>
</evidence>
<dbReference type="Pfam" id="PF08352">
    <property type="entry name" value="oligo_HPY"/>
    <property type="match status" value="1"/>
</dbReference>
<keyword evidence="10" id="KW-1185">Reference proteome</keyword>
<dbReference type="CDD" id="cd03257">
    <property type="entry name" value="ABC_NikE_OppD_transporters"/>
    <property type="match status" value="2"/>
</dbReference>
<evidence type="ECO:0000256" key="4">
    <source>
        <dbReference type="ARBA" id="ARBA00022475"/>
    </source>
</evidence>
<dbReference type="PROSITE" id="PS00211">
    <property type="entry name" value="ABC_TRANSPORTER_1"/>
    <property type="match status" value="2"/>
</dbReference>